<dbReference type="AlphaFoldDB" id="A0AA48LWX9"/>
<sequence length="404" mass="42893">MEKEKLLVVGGGMACARFVEELISRSPDRYAITMIGEEPRLAYNRVLLSSVLAGEISIGEIDLKPARFWTDAGVACIAGQKATRIDLAQRRVSLDDGRALSYSKLVLATGSHAIRLPIEGADLPGVHTFRNMKDVAALTRLGAAGRRVLVIGGGLLGLEAAHGLARLGAGVTLAHVVDRLMERQLDACGSDILRRMVEKKGVEILLNANAVAIRGESRVRRVDFEDGRSIEADAVVFAVGVRPNAGLAQDAGLTVNRGVVVDDQLGASDPNVFAIGECAEHRGACYGLVEPAYEQGRVLAMRLAGGGGAYRGGVVSTNLKVSGVRVFSAGEFMGDAGARRLVYSDKAMGVYRKLILRNDRLTGAVLIGNTSGALDIVEFIRTGENMSARRDELMFGAPVVKKAA</sequence>
<evidence type="ECO:0000256" key="3">
    <source>
        <dbReference type="ARBA" id="ARBA00022827"/>
    </source>
</evidence>
<keyword evidence="2" id="KW-0285">Flavoprotein</keyword>
<dbReference type="PANTHER" id="PTHR43429:SF3">
    <property type="entry name" value="NITRITE REDUCTASE [NAD(P)H]"/>
    <property type="match status" value="1"/>
</dbReference>
<evidence type="ECO:0000256" key="2">
    <source>
        <dbReference type="ARBA" id="ARBA00022630"/>
    </source>
</evidence>
<accession>A0AA48LWX9</accession>
<dbReference type="PRINTS" id="PR00411">
    <property type="entry name" value="PNDRDTASEI"/>
</dbReference>
<dbReference type="Gene3D" id="3.50.50.60">
    <property type="entry name" value="FAD/NAD(P)-binding domain"/>
    <property type="match status" value="2"/>
</dbReference>
<dbReference type="EMBL" id="OY288114">
    <property type="protein sequence ID" value="CAJ0849935.1"/>
    <property type="molecule type" value="Genomic_DNA"/>
</dbReference>
<reference evidence="6" key="1">
    <citation type="submission" date="2023-07" db="EMBL/GenBank/DDBJ databases">
        <authorList>
            <person name="Pelsma A.J. K."/>
        </authorList>
    </citation>
    <scope>NUCLEOTIDE SEQUENCE</scope>
</reference>
<dbReference type="SUPFAM" id="SSF51905">
    <property type="entry name" value="FAD/NAD(P)-binding domain"/>
    <property type="match status" value="2"/>
</dbReference>
<dbReference type="Pfam" id="PF18267">
    <property type="entry name" value="Rubredoxin_C"/>
    <property type="match status" value="1"/>
</dbReference>
<dbReference type="Pfam" id="PF07992">
    <property type="entry name" value="Pyr_redox_2"/>
    <property type="match status" value="1"/>
</dbReference>
<dbReference type="PRINTS" id="PR00368">
    <property type="entry name" value="FADPNR"/>
</dbReference>
<evidence type="ECO:0000259" key="4">
    <source>
        <dbReference type="Pfam" id="PF07992"/>
    </source>
</evidence>
<name>A0AA48LWX9_9ZZZZ</name>
<organism evidence="6">
    <name type="scientific">freshwater sediment metagenome</name>
    <dbReference type="NCBI Taxonomy" id="556182"/>
    <lineage>
        <taxon>unclassified sequences</taxon>
        <taxon>metagenomes</taxon>
        <taxon>ecological metagenomes</taxon>
    </lineage>
</organism>
<protein>
    <submittedName>
        <fullName evidence="6">Assimilatory nitrate reductase electron transfer subunit</fullName>
    </submittedName>
</protein>
<dbReference type="InterPro" id="IPR016156">
    <property type="entry name" value="FAD/NAD-linked_Rdtase_dimer_sf"/>
</dbReference>
<keyword evidence="3" id="KW-0274">FAD</keyword>
<dbReference type="GO" id="GO:0016491">
    <property type="term" value="F:oxidoreductase activity"/>
    <property type="evidence" value="ECO:0007669"/>
    <property type="project" value="InterPro"/>
</dbReference>
<feature type="domain" description="FAD/NAD(P)-binding" evidence="4">
    <location>
        <begin position="5"/>
        <end position="295"/>
    </location>
</feature>
<dbReference type="PANTHER" id="PTHR43429">
    <property type="entry name" value="PYRIDINE NUCLEOTIDE-DISULFIDE OXIDOREDUCTASE DOMAIN-CONTAINING"/>
    <property type="match status" value="1"/>
</dbReference>
<evidence type="ECO:0000259" key="5">
    <source>
        <dbReference type="Pfam" id="PF18267"/>
    </source>
</evidence>
<evidence type="ECO:0000256" key="1">
    <source>
        <dbReference type="ARBA" id="ARBA00001974"/>
    </source>
</evidence>
<dbReference type="InterPro" id="IPR041575">
    <property type="entry name" value="Rubredoxin_C"/>
</dbReference>
<feature type="domain" description="NADH-rubredoxin oxidoreductase C-terminal" evidence="5">
    <location>
        <begin position="316"/>
        <end position="382"/>
    </location>
</feature>
<comment type="cofactor">
    <cofactor evidence="1">
        <name>FAD</name>
        <dbReference type="ChEBI" id="CHEBI:57692"/>
    </cofactor>
</comment>
<proteinExistence type="predicted"/>
<dbReference type="InterPro" id="IPR023753">
    <property type="entry name" value="FAD/NAD-binding_dom"/>
</dbReference>
<dbReference type="InterPro" id="IPR036188">
    <property type="entry name" value="FAD/NAD-bd_sf"/>
</dbReference>
<gene>
    <name evidence="6" type="primary">nasB</name>
    <name evidence="6" type="ORF">AMST5_00197</name>
</gene>
<evidence type="ECO:0000313" key="6">
    <source>
        <dbReference type="EMBL" id="CAJ0849935.1"/>
    </source>
</evidence>
<dbReference type="Gene3D" id="3.30.390.30">
    <property type="match status" value="1"/>
</dbReference>
<dbReference type="InterPro" id="IPR050260">
    <property type="entry name" value="FAD-bd_OxRdtase"/>
</dbReference>